<organism evidence="1 2">
    <name type="scientific">Caenorhabditis angaria</name>
    <dbReference type="NCBI Taxonomy" id="860376"/>
    <lineage>
        <taxon>Eukaryota</taxon>
        <taxon>Metazoa</taxon>
        <taxon>Ecdysozoa</taxon>
        <taxon>Nematoda</taxon>
        <taxon>Chromadorea</taxon>
        <taxon>Rhabditida</taxon>
        <taxon>Rhabditina</taxon>
        <taxon>Rhabditomorpha</taxon>
        <taxon>Rhabditoidea</taxon>
        <taxon>Rhabditidae</taxon>
        <taxon>Peloderinae</taxon>
        <taxon>Caenorhabditis</taxon>
    </lineage>
</organism>
<evidence type="ECO:0008006" key="3">
    <source>
        <dbReference type="Google" id="ProtNLM"/>
    </source>
</evidence>
<dbReference type="Gene3D" id="3.80.10.10">
    <property type="entry name" value="Ribonuclease Inhibitor"/>
    <property type="match status" value="1"/>
</dbReference>
<dbReference type="SUPFAM" id="SSF52047">
    <property type="entry name" value="RNI-like"/>
    <property type="match status" value="1"/>
</dbReference>
<evidence type="ECO:0000313" key="1">
    <source>
        <dbReference type="EMBL" id="CAI5452181.1"/>
    </source>
</evidence>
<reference evidence="1" key="1">
    <citation type="submission" date="2022-11" db="EMBL/GenBank/DDBJ databases">
        <authorList>
            <person name="Kikuchi T."/>
        </authorList>
    </citation>
    <scope>NUCLEOTIDE SEQUENCE</scope>
    <source>
        <strain evidence="1">PS1010</strain>
    </source>
</reference>
<dbReference type="Proteomes" id="UP001152747">
    <property type="component" value="Unassembled WGS sequence"/>
</dbReference>
<accession>A0A9P1IW36</accession>
<protein>
    <recommendedName>
        <fullName evidence="3">Mitochondrial ATP synthase regulatory component factor B</fullName>
    </recommendedName>
</protein>
<dbReference type="AlphaFoldDB" id="A0A9P1IW36"/>
<name>A0A9P1IW36_9PELO</name>
<sequence length="198" mass="22902">MSIRKMQEKFMLALGQHNIPGLRWVLEGFNFYDIQRVKEVGADRAAAEWVVRCGGQIKFKQIEENFADYNVLIKRTAQLDPRISADNVTIETIYAENASITGFGCQHFKNLAEIKNVHFIRCKNFHDFGIEYIGKYAGDKLKVLEINECPRITEFGLEHLLKFEKLDRLILKNLKSVHGKEKIAQKLKDALKNTEIIF</sequence>
<dbReference type="OrthoDB" id="5859291at2759"/>
<evidence type="ECO:0000313" key="2">
    <source>
        <dbReference type="Proteomes" id="UP001152747"/>
    </source>
</evidence>
<dbReference type="EMBL" id="CANHGI010000005">
    <property type="protein sequence ID" value="CAI5452181.1"/>
    <property type="molecule type" value="Genomic_DNA"/>
</dbReference>
<comment type="caution">
    <text evidence="1">The sequence shown here is derived from an EMBL/GenBank/DDBJ whole genome shotgun (WGS) entry which is preliminary data.</text>
</comment>
<gene>
    <name evidence="1" type="ORF">CAMP_LOCUS14818</name>
</gene>
<proteinExistence type="predicted"/>
<keyword evidence="2" id="KW-1185">Reference proteome</keyword>
<dbReference type="InterPro" id="IPR032675">
    <property type="entry name" value="LRR_dom_sf"/>
</dbReference>